<keyword evidence="7" id="KW-0833">Ubl conjugation pathway</keyword>
<dbReference type="EC" id="2.3.2.27" evidence="3"/>
<dbReference type="Gene3D" id="3.30.40.10">
    <property type="entry name" value="Zinc/RING finger domain, C3HC4 (zinc finger)"/>
    <property type="match status" value="1"/>
</dbReference>
<keyword evidence="4" id="KW-0808">Transferase</keyword>
<dbReference type="GO" id="GO:0061630">
    <property type="term" value="F:ubiquitin protein ligase activity"/>
    <property type="evidence" value="ECO:0007669"/>
    <property type="project" value="UniProtKB-EC"/>
</dbReference>
<evidence type="ECO:0000256" key="7">
    <source>
        <dbReference type="ARBA" id="ARBA00022786"/>
    </source>
</evidence>
<evidence type="ECO:0000256" key="5">
    <source>
        <dbReference type="ARBA" id="ARBA00022723"/>
    </source>
</evidence>
<evidence type="ECO:0000256" key="2">
    <source>
        <dbReference type="ARBA" id="ARBA00004906"/>
    </source>
</evidence>
<evidence type="ECO:0000256" key="4">
    <source>
        <dbReference type="ARBA" id="ARBA00022679"/>
    </source>
</evidence>
<dbReference type="Pfam" id="PF13639">
    <property type="entry name" value="zf-RING_2"/>
    <property type="match status" value="1"/>
</dbReference>
<keyword evidence="8" id="KW-0862">Zinc</keyword>
<dbReference type="EMBL" id="RCHS01002836">
    <property type="protein sequence ID" value="RMX45359.1"/>
    <property type="molecule type" value="Genomic_DNA"/>
</dbReference>
<evidence type="ECO:0000313" key="13">
    <source>
        <dbReference type="Proteomes" id="UP000275408"/>
    </source>
</evidence>
<comment type="catalytic activity">
    <reaction evidence="1">
        <text>S-ubiquitinyl-[E2 ubiquitin-conjugating enzyme]-L-cysteine + [acceptor protein]-L-lysine = [E2 ubiquitin-conjugating enzyme]-L-cysteine + N(6)-ubiquitinyl-[acceptor protein]-L-lysine.</text>
        <dbReference type="EC" id="2.3.2.27"/>
    </reaction>
</comment>
<dbReference type="GO" id="GO:0005737">
    <property type="term" value="C:cytoplasm"/>
    <property type="evidence" value="ECO:0007669"/>
    <property type="project" value="TreeGrafter"/>
</dbReference>
<dbReference type="InterPro" id="IPR001841">
    <property type="entry name" value="Znf_RING"/>
</dbReference>
<feature type="domain" description="RING-type" evidence="11">
    <location>
        <begin position="215"/>
        <end position="256"/>
    </location>
</feature>
<gene>
    <name evidence="12" type="ORF">pdam_00000818</name>
</gene>
<keyword evidence="5" id="KW-0479">Metal-binding</keyword>
<dbReference type="FunFam" id="3.30.40.10:FF:000069">
    <property type="entry name" value="E3 ubiquitin-protein ligase RNF115"/>
    <property type="match status" value="1"/>
</dbReference>
<dbReference type="Proteomes" id="UP000275408">
    <property type="component" value="Unassembled WGS sequence"/>
</dbReference>
<dbReference type="GO" id="GO:0000209">
    <property type="term" value="P:protein polyubiquitination"/>
    <property type="evidence" value="ECO:0007669"/>
    <property type="project" value="UniProtKB-ARBA"/>
</dbReference>
<evidence type="ECO:0000259" key="11">
    <source>
        <dbReference type="PROSITE" id="PS50089"/>
    </source>
</evidence>
<evidence type="ECO:0000256" key="6">
    <source>
        <dbReference type="ARBA" id="ARBA00022771"/>
    </source>
</evidence>
<keyword evidence="6 9" id="KW-0863">Zinc-finger</keyword>
<name>A0A3M6TVQ2_POCDA</name>
<dbReference type="SMART" id="SM00184">
    <property type="entry name" value="RING"/>
    <property type="match status" value="1"/>
</dbReference>
<evidence type="ECO:0000256" key="3">
    <source>
        <dbReference type="ARBA" id="ARBA00012483"/>
    </source>
</evidence>
<evidence type="ECO:0000256" key="9">
    <source>
        <dbReference type="PROSITE-ProRule" id="PRU00175"/>
    </source>
</evidence>
<dbReference type="SUPFAM" id="SSF57850">
    <property type="entry name" value="RING/U-box"/>
    <property type="match status" value="1"/>
</dbReference>
<accession>A0A3M6TVQ2</accession>
<dbReference type="PANTHER" id="PTHR15710">
    <property type="entry name" value="E3 UBIQUITIN-PROTEIN LIGASE PRAJA"/>
    <property type="match status" value="1"/>
</dbReference>
<dbReference type="OrthoDB" id="8062037at2759"/>
<dbReference type="AlphaFoldDB" id="A0A3M6TVQ2"/>
<reference evidence="12 13" key="1">
    <citation type="journal article" date="2018" name="Sci. Rep.">
        <title>Comparative analysis of the Pocillopora damicornis genome highlights role of immune system in coral evolution.</title>
        <authorList>
            <person name="Cunning R."/>
            <person name="Bay R.A."/>
            <person name="Gillette P."/>
            <person name="Baker A.C."/>
            <person name="Traylor-Knowles N."/>
        </authorList>
    </citation>
    <scope>NUCLEOTIDE SEQUENCE [LARGE SCALE GENOMIC DNA]</scope>
    <source>
        <strain evidence="12">RSMAS</strain>
        <tissue evidence="12">Whole animal</tissue>
    </source>
</reference>
<keyword evidence="13" id="KW-1185">Reference proteome</keyword>
<dbReference type="PANTHER" id="PTHR15710:SF197">
    <property type="entry name" value="E3 UBIQUITIN-PROTEIN LIGASE RNF115-LIKE ISOFORM X1"/>
    <property type="match status" value="1"/>
</dbReference>
<sequence length="280" mass="30750">MAEATVERASERFYCHECNREVSLNLPDFTCSQCQGEFIEQLSDSNGEEESTAEAERDPATHFAELVHRSLFGQLPAGNLDSLDEGRRRSRRPRTRISIRTNQRPGERGDAANATTAAAIDVILQNLFGGLASPGSNTSEDGAGTSGNMGFPFNLLRLHGNPADYAWGAEGLDSIITQLLNQMDGAGPPPADSKKIEDLQKVEVTEDSAESDKFCAVCKEQCSKDEDVRRLPCSHIFHFGCIKPWLKMHDSCPVCRLSLSNTQTRGSRDSDSSTPEQFHL</sequence>
<proteinExistence type="predicted"/>
<comment type="pathway">
    <text evidence="2">Protein modification; protein ubiquitination.</text>
</comment>
<dbReference type="InterPro" id="IPR039525">
    <property type="entry name" value="RNF126-like_zinc-ribbon"/>
</dbReference>
<dbReference type="GO" id="GO:0008270">
    <property type="term" value="F:zinc ion binding"/>
    <property type="evidence" value="ECO:0007669"/>
    <property type="project" value="UniProtKB-KW"/>
</dbReference>
<dbReference type="Pfam" id="PF14369">
    <property type="entry name" value="Zn_ribbon_19"/>
    <property type="match status" value="1"/>
</dbReference>
<evidence type="ECO:0000256" key="10">
    <source>
        <dbReference type="SAM" id="MobiDB-lite"/>
    </source>
</evidence>
<evidence type="ECO:0000256" key="8">
    <source>
        <dbReference type="ARBA" id="ARBA00022833"/>
    </source>
</evidence>
<dbReference type="PROSITE" id="PS50089">
    <property type="entry name" value="ZF_RING_2"/>
    <property type="match status" value="1"/>
</dbReference>
<feature type="compositionally biased region" description="Basic residues" evidence="10">
    <location>
        <begin position="88"/>
        <end position="97"/>
    </location>
</feature>
<evidence type="ECO:0000313" key="12">
    <source>
        <dbReference type="EMBL" id="RMX45359.1"/>
    </source>
</evidence>
<comment type="caution">
    <text evidence="12">The sequence shown here is derived from an EMBL/GenBank/DDBJ whole genome shotgun (WGS) entry which is preliminary data.</text>
</comment>
<dbReference type="STRING" id="46731.A0A3M6TVQ2"/>
<feature type="region of interest" description="Disordered" evidence="10">
    <location>
        <begin position="78"/>
        <end position="112"/>
    </location>
</feature>
<evidence type="ECO:0000256" key="1">
    <source>
        <dbReference type="ARBA" id="ARBA00000900"/>
    </source>
</evidence>
<dbReference type="InterPro" id="IPR013083">
    <property type="entry name" value="Znf_RING/FYVE/PHD"/>
</dbReference>
<protein>
    <recommendedName>
        <fullName evidence="3">RING-type E3 ubiquitin transferase</fullName>
        <ecNumber evidence="3">2.3.2.27</ecNumber>
    </recommendedName>
</protein>
<organism evidence="12 13">
    <name type="scientific">Pocillopora damicornis</name>
    <name type="common">Cauliflower coral</name>
    <name type="synonym">Millepora damicornis</name>
    <dbReference type="NCBI Taxonomy" id="46731"/>
    <lineage>
        <taxon>Eukaryota</taxon>
        <taxon>Metazoa</taxon>
        <taxon>Cnidaria</taxon>
        <taxon>Anthozoa</taxon>
        <taxon>Hexacorallia</taxon>
        <taxon>Scleractinia</taxon>
        <taxon>Astrocoeniina</taxon>
        <taxon>Pocilloporidae</taxon>
        <taxon>Pocillopora</taxon>
    </lineage>
</organism>